<keyword evidence="1" id="KW-0472">Membrane</keyword>
<name>A0AAV6TV79_9ARAC</name>
<feature type="transmembrane region" description="Helical" evidence="1">
    <location>
        <begin position="6"/>
        <end position="26"/>
    </location>
</feature>
<comment type="caution">
    <text evidence="2">The sequence shown here is derived from an EMBL/GenBank/DDBJ whole genome shotgun (WGS) entry which is preliminary data.</text>
</comment>
<keyword evidence="1" id="KW-1133">Transmembrane helix</keyword>
<accession>A0AAV6TV79</accession>
<keyword evidence="1" id="KW-0812">Transmembrane</keyword>
<protein>
    <submittedName>
        <fullName evidence="2">Uncharacterized protein</fullName>
    </submittedName>
</protein>
<dbReference type="AlphaFoldDB" id="A0AAV6TV79"/>
<keyword evidence="3" id="KW-1185">Reference proteome</keyword>
<dbReference type="EMBL" id="JAFNEN010000970">
    <property type="protein sequence ID" value="KAG8175658.1"/>
    <property type="molecule type" value="Genomic_DNA"/>
</dbReference>
<organism evidence="2 3">
    <name type="scientific">Oedothorax gibbosus</name>
    <dbReference type="NCBI Taxonomy" id="931172"/>
    <lineage>
        <taxon>Eukaryota</taxon>
        <taxon>Metazoa</taxon>
        <taxon>Ecdysozoa</taxon>
        <taxon>Arthropoda</taxon>
        <taxon>Chelicerata</taxon>
        <taxon>Arachnida</taxon>
        <taxon>Araneae</taxon>
        <taxon>Araneomorphae</taxon>
        <taxon>Entelegynae</taxon>
        <taxon>Araneoidea</taxon>
        <taxon>Linyphiidae</taxon>
        <taxon>Erigoninae</taxon>
        <taxon>Oedothorax</taxon>
    </lineage>
</organism>
<evidence type="ECO:0000256" key="1">
    <source>
        <dbReference type="SAM" id="Phobius"/>
    </source>
</evidence>
<dbReference type="Proteomes" id="UP000827092">
    <property type="component" value="Unassembled WGS sequence"/>
</dbReference>
<sequence>MAAVIGIITGTILVLALVIIIILLSMKLRSRRSVKARNYLPDSEKCDAHLMKECKDPCVTSNQGPDIIPEKSFFQDRCETTVKLCDSEDETNLSTVQCDPSARKYGEYQSVTYTEDPELLATPKKLRLLQEIDGDVEENSITVETPLISSIPAAVQQWTDHRKEGLRLSTPV</sequence>
<proteinExistence type="predicted"/>
<evidence type="ECO:0000313" key="3">
    <source>
        <dbReference type="Proteomes" id="UP000827092"/>
    </source>
</evidence>
<evidence type="ECO:0000313" key="2">
    <source>
        <dbReference type="EMBL" id="KAG8175658.1"/>
    </source>
</evidence>
<gene>
    <name evidence="2" type="ORF">JTE90_001528</name>
</gene>
<reference evidence="2 3" key="1">
    <citation type="journal article" date="2022" name="Nat. Ecol. Evol.">
        <title>A masculinizing supergene underlies an exaggerated male reproductive morph in a spider.</title>
        <authorList>
            <person name="Hendrickx F."/>
            <person name="De Corte Z."/>
            <person name="Sonet G."/>
            <person name="Van Belleghem S.M."/>
            <person name="Kostlbacher S."/>
            <person name="Vangestel C."/>
        </authorList>
    </citation>
    <scope>NUCLEOTIDE SEQUENCE [LARGE SCALE GENOMIC DNA]</scope>
    <source>
        <strain evidence="2">W744_W776</strain>
    </source>
</reference>